<dbReference type="STRING" id="112413.SAMN05421854_101495"/>
<accession>A0A1I5E4V3</accession>
<name>A0A1I5E4V3_9PSEU</name>
<dbReference type="Proteomes" id="UP000199137">
    <property type="component" value="Unassembled WGS sequence"/>
</dbReference>
<evidence type="ECO:0000313" key="3">
    <source>
        <dbReference type="Proteomes" id="UP000199137"/>
    </source>
</evidence>
<sequence>MWSGARGVADFMDVFAGERVFVQRPAEPGRLLVTDLGARGAWMPVFSSLEGLARHVGECDYFAATGADVLELVPPGVGVMLDPDEAHRFPIVARMAPPEVVARAWADALAARG</sequence>
<evidence type="ECO:0000313" key="2">
    <source>
        <dbReference type="EMBL" id="SFO06447.1"/>
    </source>
</evidence>
<proteinExistence type="predicted"/>
<dbReference type="Pfam" id="PF07179">
    <property type="entry name" value="SseB"/>
    <property type="match status" value="1"/>
</dbReference>
<dbReference type="AlphaFoldDB" id="A0A1I5E4V3"/>
<reference evidence="2 3" key="1">
    <citation type="submission" date="2016-10" db="EMBL/GenBank/DDBJ databases">
        <authorList>
            <person name="de Groot N.N."/>
        </authorList>
    </citation>
    <scope>NUCLEOTIDE SEQUENCE [LARGE SCALE GENOMIC DNA]</scope>
    <source>
        <strain evidence="2 3">DSM 44637</strain>
    </source>
</reference>
<feature type="domain" description="SseB protein N-terminal" evidence="1">
    <location>
        <begin position="8"/>
        <end position="93"/>
    </location>
</feature>
<protein>
    <submittedName>
        <fullName evidence="2">SseB protein N-terminal domain-containing protein</fullName>
    </submittedName>
</protein>
<organism evidence="2 3">
    <name type="scientific">Amycolatopsis rubida</name>
    <dbReference type="NCBI Taxonomy" id="112413"/>
    <lineage>
        <taxon>Bacteria</taxon>
        <taxon>Bacillati</taxon>
        <taxon>Actinomycetota</taxon>
        <taxon>Actinomycetes</taxon>
        <taxon>Pseudonocardiales</taxon>
        <taxon>Pseudonocardiaceae</taxon>
        <taxon>Amycolatopsis</taxon>
    </lineage>
</organism>
<dbReference type="InterPro" id="IPR009839">
    <property type="entry name" value="SseB_N"/>
</dbReference>
<evidence type="ECO:0000259" key="1">
    <source>
        <dbReference type="Pfam" id="PF07179"/>
    </source>
</evidence>
<gene>
    <name evidence="2" type="ORF">SAMN05421854_101495</name>
</gene>
<dbReference type="EMBL" id="FOWC01000001">
    <property type="protein sequence ID" value="SFO06447.1"/>
    <property type="molecule type" value="Genomic_DNA"/>
</dbReference>